<feature type="signal peptide" evidence="2">
    <location>
        <begin position="1"/>
        <end position="24"/>
    </location>
</feature>
<dbReference type="EMBL" id="JACWUN010000003">
    <property type="protein sequence ID" value="MBD1399658.1"/>
    <property type="molecule type" value="Genomic_DNA"/>
</dbReference>
<evidence type="ECO:0000313" key="3">
    <source>
        <dbReference type="EMBL" id="MBD1399658.1"/>
    </source>
</evidence>
<evidence type="ECO:0008006" key="5">
    <source>
        <dbReference type="Google" id="ProtNLM"/>
    </source>
</evidence>
<feature type="region of interest" description="Disordered" evidence="1">
    <location>
        <begin position="28"/>
        <end position="47"/>
    </location>
</feature>
<sequence length="226" mass="24068">MKRVLGTTVLIGLFLGATVLTGFAASDHEAHHPGGEQTAAPTSSEKMMMTQAAKRGQMPCMADSASGSTSQMMGMMGGKGTGGMMSAGMSGMMGGDGRHSMMHGGQMGMMAQGMGHMFYLDRADELGLSADQVSKLKAIHVEGRKDNIRNAAEAHIVRLELAELIAGETWTLKDAESLIRKVQNLEGDMQIRHLQALSDARKVLTAEQLKQARTDGGTDNPESLFQ</sequence>
<dbReference type="Proteomes" id="UP000632828">
    <property type="component" value="Unassembled WGS sequence"/>
</dbReference>
<dbReference type="Gene3D" id="1.20.120.1490">
    <property type="match status" value="1"/>
</dbReference>
<proteinExistence type="predicted"/>
<evidence type="ECO:0000256" key="1">
    <source>
        <dbReference type="SAM" id="MobiDB-lite"/>
    </source>
</evidence>
<keyword evidence="2" id="KW-0732">Signal</keyword>
<dbReference type="AlphaFoldDB" id="A0A8J6UGF4"/>
<dbReference type="RefSeq" id="WP_191153937.1">
    <property type="nucleotide sequence ID" value="NZ_JACWUN010000003.1"/>
</dbReference>
<evidence type="ECO:0000256" key="2">
    <source>
        <dbReference type="SAM" id="SignalP"/>
    </source>
</evidence>
<organism evidence="3 4">
    <name type="scientific">Pelovirga terrestris</name>
    <dbReference type="NCBI Taxonomy" id="2771352"/>
    <lineage>
        <taxon>Bacteria</taxon>
        <taxon>Pseudomonadati</taxon>
        <taxon>Thermodesulfobacteriota</taxon>
        <taxon>Desulfuromonadia</taxon>
        <taxon>Geobacterales</taxon>
        <taxon>Geobacteraceae</taxon>
        <taxon>Pelovirga</taxon>
    </lineage>
</organism>
<keyword evidence="4" id="KW-1185">Reference proteome</keyword>
<accession>A0A8J6UGF4</accession>
<reference evidence="3" key="1">
    <citation type="submission" date="2020-09" db="EMBL/GenBank/DDBJ databases">
        <title>Pelobacter alkaliphilus sp. nov., a novel anaerobic arsenate-reducing bacterium from terrestrial mud volcano.</title>
        <authorList>
            <person name="Khomyakova M.A."/>
            <person name="Merkel A.Y."/>
            <person name="Slobodkin A.I."/>
        </authorList>
    </citation>
    <scope>NUCLEOTIDE SEQUENCE</scope>
    <source>
        <strain evidence="3">M08fum</strain>
    </source>
</reference>
<protein>
    <recommendedName>
        <fullName evidence="5">Periplasmic heavy metal sensor</fullName>
    </recommendedName>
</protein>
<evidence type="ECO:0000313" key="4">
    <source>
        <dbReference type="Proteomes" id="UP000632828"/>
    </source>
</evidence>
<name>A0A8J6UGF4_9BACT</name>
<gene>
    <name evidence="3" type="ORF">ICT70_03140</name>
</gene>
<comment type="caution">
    <text evidence="3">The sequence shown here is derived from an EMBL/GenBank/DDBJ whole genome shotgun (WGS) entry which is preliminary data.</text>
</comment>
<feature type="chain" id="PRO_5035155329" description="Periplasmic heavy metal sensor" evidence="2">
    <location>
        <begin position="25"/>
        <end position="226"/>
    </location>
</feature>